<evidence type="ECO:0000256" key="1">
    <source>
        <dbReference type="ARBA" id="ARBA00000085"/>
    </source>
</evidence>
<comment type="caution">
    <text evidence="22">The sequence shown here is derived from an EMBL/GenBank/DDBJ whole genome shotgun (WGS) entry which is preliminary data.</text>
</comment>
<dbReference type="Gene3D" id="3.30.565.10">
    <property type="entry name" value="Histidine kinase-like ATPase, C-terminal domain"/>
    <property type="match status" value="1"/>
</dbReference>
<evidence type="ECO:0000256" key="4">
    <source>
        <dbReference type="ARBA" id="ARBA00022475"/>
    </source>
</evidence>
<dbReference type="InterPro" id="IPR003594">
    <property type="entry name" value="HATPase_dom"/>
</dbReference>
<keyword evidence="23" id="KW-1185">Reference proteome</keyword>
<keyword evidence="5 16" id="KW-0597">Phosphoprotein</keyword>
<dbReference type="InterPro" id="IPR036641">
    <property type="entry name" value="HPT_dom_sf"/>
</dbReference>
<evidence type="ECO:0000256" key="8">
    <source>
        <dbReference type="ARBA" id="ARBA00022741"/>
    </source>
</evidence>
<feature type="compositionally biased region" description="Pro residues" evidence="18">
    <location>
        <begin position="852"/>
        <end position="866"/>
    </location>
</feature>
<dbReference type="GO" id="GO:0005524">
    <property type="term" value="F:ATP binding"/>
    <property type="evidence" value="ECO:0007669"/>
    <property type="project" value="UniProtKB-KW"/>
</dbReference>
<evidence type="ECO:0000313" key="22">
    <source>
        <dbReference type="EMBL" id="MVN76076.1"/>
    </source>
</evidence>
<dbReference type="FunFam" id="3.30.565.10:FF:000010">
    <property type="entry name" value="Sensor histidine kinase RcsC"/>
    <property type="match status" value="1"/>
</dbReference>
<keyword evidence="13" id="KW-0472">Membrane</keyword>
<sequence length="988" mass="109190">MSISTNNSISPAAQPKEEQAWRAQAEEQLAELRQALATAQAQVKLQSERLQELFELLPGGAKALGTSVAMAKLPVRSALPPHNAATEPHDVVQAQLLADNPNPVLRLTATGEVRYANPAAQALGPALTHALQPSGYLLPLVRAALRLGTAQQQQVSLADDWYLLQVVPGRGDTCATLYLTNTTARHCAEQGLAEQRDFYETILNALAVDVAVFDPEHRYQFVNTSAVKNPMVREWIIGKNNDEYCAHRQLPAEVATERKRRFVEACHTRASVQWEETITTPEGPQQWVRMLQPLYRADGTLRLVVGSGINNTKRHQAERKLAEQQAFYELVLNQMPCDIGVFDAQFRYLFVNERGMKDPAVREWVIGKDDFAYFARTNRPRAMGEKRTAQFEQAVRERRLTTFEETFPRPDGTRHLLRCIQPVFNPDGSTRMLVGYGLDITERVQAEQTLLLAKQAAEESARVKEAFLANMSHEIRTPMNAILGMSQLLAKTPLSADQLNYQQAIGASAENLLVIINDILDLSKLEAGKLVLEIIGFAPAHLLAQVEQTLRFKAAEKGLGLVTVLNPQVPPVLLGDPYRIRQVLLNLADNALKFTSKGLVTVECAILAPTPDMPADTVAIEFKVTDTGIGIEPEYLATMFTEFSQADSSVTRKYGGTGLGLSICRDMVKLMDSEIHVSSKKNKGTTTQFTLHLPVGPPQAIARRKLPMADIALRMHHLRGKRVLIVEDNLFNRQIAKSFLSQAEVHVVEAEHGAQAIDLVQRHQFDLILMDVQMPVMDGYAATAFLRQQLGLATPIIALTANAINGEREKCLAAGMNAYLAKPFQEAQLLQLLLDWAAPAAPSAGPEQLAPEPTPPAPAEPTPPPSLYSIDDLLKAGQGDPEFVEFMLHTFAESCQEAFQDLHRGLREADVKLLKGTAHTLKPSLQHLNAWHALPPVEKLNQWSGDFALAPLQALVAEIELLLNEVLTLIALDLREERIMTRVLIPAK</sequence>
<evidence type="ECO:0000259" key="19">
    <source>
        <dbReference type="PROSITE" id="PS50109"/>
    </source>
</evidence>
<dbReference type="Pfam" id="PF08448">
    <property type="entry name" value="PAS_4"/>
    <property type="match status" value="1"/>
</dbReference>
<evidence type="ECO:0000256" key="9">
    <source>
        <dbReference type="ARBA" id="ARBA00022777"/>
    </source>
</evidence>
<evidence type="ECO:0000256" key="16">
    <source>
        <dbReference type="PROSITE-ProRule" id="PRU00169"/>
    </source>
</evidence>
<evidence type="ECO:0000313" key="23">
    <source>
        <dbReference type="Proteomes" id="UP000441336"/>
    </source>
</evidence>
<comment type="subunit">
    <text evidence="14">At low DSF concentrations, interacts with RpfF.</text>
</comment>
<feature type="domain" description="PAC" evidence="21">
    <location>
        <begin position="401"/>
        <end position="452"/>
    </location>
</feature>
<evidence type="ECO:0000256" key="15">
    <source>
        <dbReference type="ARBA" id="ARBA00068150"/>
    </source>
</evidence>
<dbReference type="SMART" id="SM00448">
    <property type="entry name" value="REC"/>
    <property type="match status" value="1"/>
</dbReference>
<evidence type="ECO:0000259" key="21">
    <source>
        <dbReference type="PROSITE" id="PS50113"/>
    </source>
</evidence>
<dbReference type="InterPro" id="IPR005467">
    <property type="entry name" value="His_kinase_dom"/>
</dbReference>
<keyword evidence="11" id="KW-1133">Transmembrane helix</keyword>
<dbReference type="SMART" id="SM00388">
    <property type="entry name" value="HisKA"/>
    <property type="match status" value="1"/>
</dbReference>
<dbReference type="InterPro" id="IPR001789">
    <property type="entry name" value="Sig_transdc_resp-reg_receiver"/>
</dbReference>
<evidence type="ECO:0000256" key="18">
    <source>
        <dbReference type="SAM" id="MobiDB-lite"/>
    </source>
</evidence>
<dbReference type="SMART" id="SM00387">
    <property type="entry name" value="HATPase_c"/>
    <property type="match status" value="1"/>
</dbReference>
<feature type="region of interest" description="Disordered" evidence="18">
    <location>
        <begin position="843"/>
        <end position="871"/>
    </location>
</feature>
<dbReference type="Pfam" id="PF00512">
    <property type="entry name" value="HisKA"/>
    <property type="match status" value="1"/>
</dbReference>
<keyword evidence="4" id="KW-1003">Cell membrane</keyword>
<dbReference type="CDD" id="cd17546">
    <property type="entry name" value="REC_hyHK_CKI1_RcsC-like"/>
    <property type="match status" value="1"/>
</dbReference>
<feature type="modified residue" description="4-aspartylphosphate" evidence="16">
    <location>
        <position position="771"/>
    </location>
</feature>
<comment type="subcellular location">
    <subcellularLocation>
        <location evidence="2">Cell membrane</location>
        <topology evidence="2">Multi-pass membrane protein</topology>
    </subcellularLocation>
</comment>
<dbReference type="InterPro" id="IPR003661">
    <property type="entry name" value="HisK_dim/P_dom"/>
</dbReference>
<dbReference type="Proteomes" id="UP000441336">
    <property type="component" value="Unassembled WGS sequence"/>
</dbReference>
<gene>
    <name evidence="22" type="ORF">GO988_07045</name>
</gene>
<dbReference type="AlphaFoldDB" id="A0A7K1TCE1"/>
<dbReference type="InterPro" id="IPR013656">
    <property type="entry name" value="PAS_4"/>
</dbReference>
<comment type="catalytic activity">
    <reaction evidence="1">
        <text>ATP + protein L-histidine = ADP + protein N-phospho-L-histidine.</text>
        <dbReference type="EC" id="2.7.13.3"/>
    </reaction>
</comment>
<dbReference type="Pfam" id="PF02518">
    <property type="entry name" value="HATPase_c"/>
    <property type="match status" value="1"/>
</dbReference>
<keyword evidence="17" id="KW-0175">Coiled coil</keyword>
<dbReference type="GO" id="GO:0005886">
    <property type="term" value="C:plasma membrane"/>
    <property type="evidence" value="ECO:0007669"/>
    <property type="project" value="UniProtKB-SubCell"/>
</dbReference>
<dbReference type="CDD" id="cd00082">
    <property type="entry name" value="HisKA"/>
    <property type="match status" value="1"/>
</dbReference>
<feature type="compositionally biased region" description="Polar residues" evidence="18">
    <location>
        <begin position="1"/>
        <end position="11"/>
    </location>
</feature>
<dbReference type="PROSITE" id="PS50109">
    <property type="entry name" value="HIS_KIN"/>
    <property type="match status" value="1"/>
</dbReference>
<organism evidence="22 23">
    <name type="scientific">Hymenobacter ginkgonis</name>
    <dbReference type="NCBI Taxonomy" id="2682976"/>
    <lineage>
        <taxon>Bacteria</taxon>
        <taxon>Pseudomonadati</taxon>
        <taxon>Bacteroidota</taxon>
        <taxon>Cytophagia</taxon>
        <taxon>Cytophagales</taxon>
        <taxon>Hymenobacteraceae</taxon>
        <taxon>Hymenobacter</taxon>
    </lineage>
</organism>
<dbReference type="InterPro" id="IPR036097">
    <property type="entry name" value="HisK_dim/P_sf"/>
</dbReference>
<keyword evidence="10" id="KW-0067">ATP-binding</keyword>
<dbReference type="Gene3D" id="1.20.120.160">
    <property type="entry name" value="HPT domain"/>
    <property type="match status" value="1"/>
</dbReference>
<evidence type="ECO:0000256" key="12">
    <source>
        <dbReference type="ARBA" id="ARBA00023012"/>
    </source>
</evidence>
<dbReference type="PROSITE" id="PS50110">
    <property type="entry name" value="RESPONSE_REGULATORY"/>
    <property type="match status" value="1"/>
</dbReference>
<dbReference type="InterPro" id="IPR035965">
    <property type="entry name" value="PAS-like_dom_sf"/>
</dbReference>
<feature type="region of interest" description="Disordered" evidence="18">
    <location>
        <begin position="1"/>
        <end position="21"/>
    </location>
</feature>
<dbReference type="SUPFAM" id="SSF47226">
    <property type="entry name" value="Histidine-containing phosphotransfer domain, HPT domain"/>
    <property type="match status" value="1"/>
</dbReference>
<dbReference type="GO" id="GO:0000155">
    <property type="term" value="F:phosphorelay sensor kinase activity"/>
    <property type="evidence" value="ECO:0007669"/>
    <property type="project" value="InterPro"/>
</dbReference>
<reference evidence="22 23" key="1">
    <citation type="submission" date="2019-12" db="EMBL/GenBank/DDBJ databases">
        <title>Hymenobacter sp. HMF4947 Genome sequencing and assembly.</title>
        <authorList>
            <person name="Kang H."/>
            <person name="Cha I."/>
            <person name="Kim H."/>
            <person name="Joh K."/>
        </authorList>
    </citation>
    <scope>NUCLEOTIDE SEQUENCE [LARGE SCALE GENOMIC DNA]</scope>
    <source>
        <strain evidence="22 23">HMF4947</strain>
    </source>
</reference>
<keyword evidence="9" id="KW-0418">Kinase</keyword>
<evidence type="ECO:0000256" key="6">
    <source>
        <dbReference type="ARBA" id="ARBA00022679"/>
    </source>
</evidence>
<evidence type="ECO:0000256" key="2">
    <source>
        <dbReference type="ARBA" id="ARBA00004651"/>
    </source>
</evidence>
<keyword evidence="7" id="KW-0812">Transmembrane</keyword>
<dbReference type="InterPro" id="IPR000700">
    <property type="entry name" value="PAS-assoc_C"/>
</dbReference>
<dbReference type="InterPro" id="IPR036890">
    <property type="entry name" value="HATPase_C_sf"/>
</dbReference>
<keyword evidence="12" id="KW-0902">Two-component regulatory system</keyword>
<evidence type="ECO:0000256" key="14">
    <source>
        <dbReference type="ARBA" id="ARBA00064003"/>
    </source>
</evidence>
<dbReference type="Gene3D" id="3.40.50.2300">
    <property type="match status" value="1"/>
</dbReference>
<evidence type="ECO:0000256" key="10">
    <source>
        <dbReference type="ARBA" id="ARBA00022840"/>
    </source>
</evidence>
<feature type="domain" description="Response regulatory" evidence="20">
    <location>
        <begin position="722"/>
        <end position="837"/>
    </location>
</feature>
<keyword evidence="6" id="KW-0808">Transferase</keyword>
<evidence type="ECO:0000256" key="17">
    <source>
        <dbReference type="SAM" id="Coils"/>
    </source>
</evidence>
<name>A0A7K1TCE1_9BACT</name>
<dbReference type="FunFam" id="1.10.287.130:FF:000002">
    <property type="entry name" value="Two-component osmosensing histidine kinase"/>
    <property type="match status" value="1"/>
</dbReference>
<dbReference type="InterPro" id="IPR004358">
    <property type="entry name" value="Sig_transdc_His_kin-like_C"/>
</dbReference>
<evidence type="ECO:0000259" key="20">
    <source>
        <dbReference type="PROSITE" id="PS50110"/>
    </source>
</evidence>
<protein>
    <recommendedName>
        <fullName evidence="15">Sensory/regulatory protein RpfC</fullName>
        <ecNumber evidence="3">2.7.13.3</ecNumber>
    </recommendedName>
</protein>
<dbReference type="CDD" id="cd16922">
    <property type="entry name" value="HATPase_EvgS-ArcB-TorS-like"/>
    <property type="match status" value="1"/>
</dbReference>
<dbReference type="SUPFAM" id="SSF52172">
    <property type="entry name" value="CheY-like"/>
    <property type="match status" value="1"/>
</dbReference>
<dbReference type="PROSITE" id="PS50113">
    <property type="entry name" value="PAC"/>
    <property type="match status" value="2"/>
</dbReference>
<evidence type="ECO:0000256" key="3">
    <source>
        <dbReference type="ARBA" id="ARBA00012438"/>
    </source>
</evidence>
<dbReference type="EMBL" id="WQKZ01000002">
    <property type="protein sequence ID" value="MVN76076.1"/>
    <property type="molecule type" value="Genomic_DNA"/>
</dbReference>
<dbReference type="PRINTS" id="PR00344">
    <property type="entry name" value="BCTRLSENSOR"/>
</dbReference>
<accession>A0A7K1TCE1</accession>
<dbReference type="SUPFAM" id="SSF47384">
    <property type="entry name" value="Homodimeric domain of signal transducing histidine kinase"/>
    <property type="match status" value="1"/>
</dbReference>
<evidence type="ECO:0000256" key="5">
    <source>
        <dbReference type="ARBA" id="ARBA00022553"/>
    </source>
</evidence>
<dbReference type="Gene3D" id="3.30.450.20">
    <property type="entry name" value="PAS domain"/>
    <property type="match status" value="2"/>
</dbReference>
<proteinExistence type="predicted"/>
<dbReference type="PANTHER" id="PTHR45339">
    <property type="entry name" value="HYBRID SIGNAL TRANSDUCTION HISTIDINE KINASE J"/>
    <property type="match status" value="1"/>
</dbReference>
<dbReference type="Gene3D" id="1.10.287.130">
    <property type="match status" value="1"/>
</dbReference>
<feature type="domain" description="PAC" evidence="21">
    <location>
        <begin position="272"/>
        <end position="323"/>
    </location>
</feature>
<keyword evidence="8" id="KW-0547">Nucleotide-binding</keyword>
<dbReference type="RefSeq" id="WP_157563565.1">
    <property type="nucleotide sequence ID" value="NZ_WQKZ01000002.1"/>
</dbReference>
<dbReference type="SUPFAM" id="SSF55785">
    <property type="entry name" value="PYP-like sensor domain (PAS domain)"/>
    <property type="match status" value="2"/>
</dbReference>
<evidence type="ECO:0000256" key="11">
    <source>
        <dbReference type="ARBA" id="ARBA00022989"/>
    </source>
</evidence>
<evidence type="ECO:0000256" key="7">
    <source>
        <dbReference type="ARBA" id="ARBA00022692"/>
    </source>
</evidence>
<feature type="coiled-coil region" evidence="17">
    <location>
        <begin position="22"/>
        <end position="56"/>
    </location>
</feature>
<evidence type="ECO:0000256" key="13">
    <source>
        <dbReference type="ARBA" id="ARBA00023136"/>
    </source>
</evidence>
<feature type="domain" description="Histidine kinase" evidence="19">
    <location>
        <begin position="470"/>
        <end position="697"/>
    </location>
</feature>
<dbReference type="SUPFAM" id="SSF55874">
    <property type="entry name" value="ATPase domain of HSP90 chaperone/DNA topoisomerase II/histidine kinase"/>
    <property type="match status" value="1"/>
</dbReference>
<dbReference type="Pfam" id="PF00072">
    <property type="entry name" value="Response_reg"/>
    <property type="match status" value="1"/>
</dbReference>
<dbReference type="EC" id="2.7.13.3" evidence="3"/>
<dbReference type="InterPro" id="IPR011006">
    <property type="entry name" value="CheY-like_superfamily"/>
</dbReference>
<dbReference type="PANTHER" id="PTHR45339:SF1">
    <property type="entry name" value="HYBRID SIGNAL TRANSDUCTION HISTIDINE KINASE J"/>
    <property type="match status" value="1"/>
</dbReference>